<dbReference type="Gene3D" id="3.10.20.90">
    <property type="entry name" value="Phosphatidylinositol 3-kinase Catalytic Subunit, Chain A, domain 1"/>
    <property type="match status" value="1"/>
</dbReference>
<evidence type="ECO:0000313" key="11">
    <source>
        <dbReference type="EMBL" id="ODN00842.1"/>
    </source>
</evidence>
<dbReference type="SUPFAM" id="SSF52058">
    <property type="entry name" value="L domain-like"/>
    <property type="match status" value="1"/>
</dbReference>
<dbReference type="CDD" id="cd17044">
    <property type="entry name" value="Ubl_TBCE"/>
    <property type="match status" value="1"/>
</dbReference>
<dbReference type="PROSITE" id="PS51450">
    <property type="entry name" value="LRR"/>
    <property type="match status" value="1"/>
</dbReference>
<protein>
    <recommendedName>
        <fullName evidence="3">Leucine-rich repeat-containing protein 51</fullName>
    </recommendedName>
    <alternativeName>
        <fullName evidence="9">Tubulin-folding cofactor E</fullName>
    </alternativeName>
    <alternativeName>
        <fullName evidence="4">Tubulin-specific chaperone E</fullName>
    </alternativeName>
</protein>
<dbReference type="PROSITE" id="PS50245">
    <property type="entry name" value="CAP_GLY_2"/>
    <property type="match status" value="1"/>
</dbReference>
<evidence type="ECO:0000256" key="7">
    <source>
        <dbReference type="ARBA" id="ARBA00022737"/>
    </source>
</evidence>
<dbReference type="InterPro" id="IPR044079">
    <property type="entry name" value="Ubl_TBCE"/>
</dbReference>
<feature type="domain" description="CAP-Gly" evidence="10">
    <location>
        <begin position="48"/>
        <end position="92"/>
    </location>
</feature>
<reference evidence="11 12" key="1">
    <citation type="journal article" date="2016" name="Genome Biol. Evol.">
        <title>Gene Family Evolution Reflects Adaptation to Soil Environmental Stressors in the Genome of the Collembolan Orchesella cincta.</title>
        <authorList>
            <person name="Faddeeva-Vakhrusheva A."/>
            <person name="Derks M.F."/>
            <person name="Anvar S.Y."/>
            <person name="Agamennone V."/>
            <person name="Suring W."/>
            <person name="Smit S."/>
            <person name="van Straalen N.M."/>
            <person name="Roelofs D."/>
        </authorList>
    </citation>
    <scope>NUCLEOTIDE SEQUENCE [LARGE SCALE GENOMIC DNA]</scope>
    <source>
        <tissue evidence="11">Mixed pool</tissue>
    </source>
</reference>
<keyword evidence="7" id="KW-0677">Repeat</keyword>
<dbReference type="STRING" id="48709.A0A1D2N6J0"/>
<evidence type="ECO:0000256" key="9">
    <source>
        <dbReference type="ARBA" id="ARBA00030180"/>
    </source>
</evidence>
<dbReference type="Gene3D" id="2.30.30.190">
    <property type="entry name" value="CAP Gly-rich-like domain"/>
    <property type="match status" value="1"/>
</dbReference>
<evidence type="ECO:0000256" key="2">
    <source>
        <dbReference type="ARBA" id="ARBA00006286"/>
    </source>
</evidence>
<evidence type="ECO:0000256" key="4">
    <source>
        <dbReference type="ARBA" id="ARBA00015004"/>
    </source>
</evidence>
<evidence type="ECO:0000256" key="6">
    <source>
        <dbReference type="ARBA" id="ARBA00022614"/>
    </source>
</evidence>
<comment type="subcellular location">
    <subcellularLocation>
        <location evidence="1">Cytoplasm</location>
    </subcellularLocation>
</comment>
<dbReference type="Pfam" id="PF01302">
    <property type="entry name" value="CAP_GLY"/>
    <property type="match status" value="1"/>
</dbReference>
<gene>
    <name evidence="11" type="ORF">Ocin01_05835</name>
</gene>
<comment type="similarity">
    <text evidence="2">Belongs to the TBCE family.</text>
</comment>
<dbReference type="PANTHER" id="PTHR46545:SF1">
    <property type="entry name" value="LEUCINE-RICH REPEAT-CONTAINING PROTEIN 51"/>
    <property type="match status" value="1"/>
</dbReference>
<keyword evidence="8" id="KW-0143">Chaperone</keyword>
<dbReference type="AlphaFoldDB" id="A0A1D2N6J0"/>
<name>A0A1D2N6J0_ORCCI</name>
<dbReference type="OrthoDB" id="5273213at2759"/>
<dbReference type="InterPro" id="IPR001611">
    <property type="entry name" value="Leu-rich_rpt"/>
</dbReference>
<evidence type="ECO:0000313" key="12">
    <source>
        <dbReference type="Proteomes" id="UP000094527"/>
    </source>
</evidence>
<dbReference type="InterPro" id="IPR036859">
    <property type="entry name" value="CAP-Gly_dom_sf"/>
</dbReference>
<evidence type="ECO:0000256" key="3">
    <source>
        <dbReference type="ARBA" id="ARBA00014223"/>
    </source>
</evidence>
<dbReference type="InterPro" id="IPR000938">
    <property type="entry name" value="CAP-Gly_domain"/>
</dbReference>
<accession>A0A1D2N6J0</accession>
<evidence type="ECO:0000256" key="5">
    <source>
        <dbReference type="ARBA" id="ARBA00022490"/>
    </source>
</evidence>
<organism evidence="11 12">
    <name type="scientific">Orchesella cincta</name>
    <name type="common">Springtail</name>
    <name type="synonym">Podura cincta</name>
    <dbReference type="NCBI Taxonomy" id="48709"/>
    <lineage>
        <taxon>Eukaryota</taxon>
        <taxon>Metazoa</taxon>
        <taxon>Ecdysozoa</taxon>
        <taxon>Arthropoda</taxon>
        <taxon>Hexapoda</taxon>
        <taxon>Collembola</taxon>
        <taxon>Entomobryomorpha</taxon>
        <taxon>Entomobryoidea</taxon>
        <taxon>Orchesellidae</taxon>
        <taxon>Orchesellinae</taxon>
        <taxon>Orchesella</taxon>
    </lineage>
</organism>
<dbReference type="InterPro" id="IPR029071">
    <property type="entry name" value="Ubiquitin-like_domsf"/>
</dbReference>
<dbReference type="OMA" id="NENSTFA"/>
<dbReference type="InterPro" id="IPR032675">
    <property type="entry name" value="LRR_dom_sf"/>
</dbReference>
<dbReference type="SUPFAM" id="SSF54236">
    <property type="entry name" value="Ubiquitin-like"/>
    <property type="match status" value="1"/>
</dbReference>
<evidence type="ECO:0000259" key="10">
    <source>
        <dbReference type="PROSITE" id="PS50245"/>
    </source>
</evidence>
<dbReference type="Proteomes" id="UP000094527">
    <property type="component" value="Unassembled WGS sequence"/>
</dbReference>
<dbReference type="GO" id="GO:0005737">
    <property type="term" value="C:cytoplasm"/>
    <property type="evidence" value="ECO:0007669"/>
    <property type="project" value="UniProtKB-SubCell"/>
</dbReference>
<dbReference type="SUPFAM" id="SSF74924">
    <property type="entry name" value="Cap-Gly domain"/>
    <property type="match status" value="1"/>
</dbReference>
<dbReference type="EMBL" id="LJIJ01000184">
    <property type="protein sequence ID" value="ODN00842.1"/>
    <property type="molecule type" value="Genomic_DNA"/>
</dbReference>
<keyword evidence="12" id="KW-1185">Reference proteome</keyword>
<dbReference type="PANTHER" id="PTHR46545">
    <property type="entry name" value="LEUCINE-RICH REPEAT-CONTAINING PROTEIN 51"/>
    <property type="match status" value="1"/>
</dbReference>
<comment type="caution">
    <text evidence="11">The sequence shown here is derived from an EMBL/GenBank/DDBJ whole genome shotgun (WGS) entry which is preliminary data.</text>
</comment>
<sequence length="530" mass="60109">MFHFEVTDEADLATPNTARVEPTGGENFNLGDRIHDPDKFSGIVKYVGAVDKQTGTWLGIEWDVHSRGKHNGKLGDKEYFTCSIPNAGSFIKVHKAKKILSLKEALVLRYGHDEAVSSTLKSIEDRLERKTISYSQLRTLNLSSKGIIDSPEDVQEILTLCPDVQVLELAENLIRSWSFIGSLCAGFSKLSRVDFSKNPLTEITDKELQHNKGAFKNVDHVILGSIGYDWRSFLRLSVLWPSVSNLQVPFNLISSVVPPTVTLLNVTSLDLEGNKIVCWNEVLKFTVLQKLEYINLCGNKLKVIRFPAETDQVDTRNSSFFPNLKKLNLTENSIDDWISVSELNKLKQLEELRLDLNPFMNKDTRASNRQMIIARIGKLKKLEGVDIQRQERRDSELDYVKRFSDQWHAEKDSFRFAAENPRYMELIEKWGQSEAGETSTVVKTMKSSLINVTLVPQISSLKPCSKKVVPTMTVQKLKAFVQRVYKENEPPTKITAVSSRNPGITFSLDDDFMDLATYSVEEGDKLIIVW</sequence>
<proteinExistence type="inferred from homology"/>
<dbReference type="Gene3D" id="3.80.10.10">
    <property type="entry name" value="Ribonuclease Inhibitor"/>
    <property type="match status" value="3"/>
</dbReference>
<dbReference type="SMART" id="SM01052">
    <property type="entry name" value="CAP_GLY"/>
    <property type="match status" value="1"/>
</dbReference>
<evidence type="ECO:0000256" key="1">
    <source>
        <dbReference type="ARBA" id="ARBA00004496"/>
    </source>
</evidence>
<keyword evidence="6" id="KW-0433">Leucine-rich repeat</keyword>
<keyword evidence="5" id="KW-0963">Cytoplasm</keyword>
<evidence type="ECO:0000256" key="8">
    <source>
        <dbReference type="ARBA" id="ARBA00023186"/>
    </source>
</evidence>